<comment type="caution">
    <text evidence="2">The sequence shown here is derived from an EMBL/GenBank/DDBJ whole genome shotgun (WGS) entry which is preliminary data.</text>
</comment>
<protein>
    <submittedName>
        <fullName evidence="2">Uncharacterized protein</fullName>
    </submittedName>
</protein>
<keyword evidence="3" id="KW-1185">Reference proteome</keyword>
<dbReference type="Proteomes" id="UP000017127">
    <property type="component" value="Unassembled WGS sequence"/>
</dbReference>
<name>U7QHE4_9CYAN</name>
<dbReference type="AlphaFoldDB" id="U7QHE4"/>
<evidence type="ECO:0000313" key="3">
    <source>
        <dbReference type="Proteomes" id="UP000017127"/>
    </source>
</evidence>
<gene>
    <name evidence="2" type="ORF">M595_4161</name>
</gene>
<accession>U7QHE4</accession>
<dbReference type="EMBL" id="AUZM01000047">
    <property type="protein sequence ID" value="ERT05861.1"/>
    <property type="molecule type" value="Genomic_DNA"/>
</dbReference>
<organism evidence="2 3">
    <name type="scientific">Lyngbya aestuarii BL J</name>
    <dbReference type="NCBI Taxonomy" id="1348334"/>
    <lineage>
        <taxon>Bacteria</taxon>
        <taxon>Bacillati</taxon>
        <taxon>Cyanobacteriota</taxon>
        <taxon>Cyanophyceae</taxon>
        <taxon>Oscillatoriophycideae</taxon>
        <taxon>Oscillatoriales</taxon>
        <taxon>Microcoleaceae</taxon>
        <taxon>Lyngbya</taxon>
    </lineage>
</organism>
<feature type="compositionally biased region" description="Polar residues" evidence="1">
    <location>
        <begin position="25"/>
        <end position="37"/>
    </location>
</feature>
<evidence type="ECO:0000256" key="1">
    <source>
        <dbReference type="SAM" id="MobiDB-lite"/>
    </source>
</evidence>
<evidence type="ECO:0000313" key="2">
    <source>
        <dbReference type="EMBL" id="ERT05861.1"/>
    </source>
</evidence>
<reference evidence="2 3" key="1">
    <citation type="journal article" date="2013" name="Front. Microbiol.">
        <title>Comparative genomic analyses of the cyanobacterium, Lyngbya aestuarii BL J, a powerful hydrogen producer.</title>
        <authorList>
            <person name="Kothari A."/>
            <person name="Vaughn M."/>
            <person name="Garcia-Pichel F."/>
        </authorList>
    </citation>
    <scope>NUCLEOTIDE SEQUENCE [LARGE SCALE GENOMIC DNA]</scope>
    <source>
        <strain evidence="2 3">BL J</strain>
    </source>
</reference>
<sequence length="37" mass="4087">MLFALNHELPRPNQRLGDRLPVSTAKASSNNVPIDLT</sequence>
<feature type="region of interest" description="Disordered" evidence="1">
    <location>
        <begin position="1"/>
        <end position="37"/>
    </location>
</feature>
<proteinExistence type="predicted"/>